<accession>L5LJB6</accession>
<evidence type="ECO:0000313" key="3">
    <source>
        <dbReference type="Proteomes" id="UP000010556"/>
    </source>
</evidence>
<sequence>MCFPSAPSEERGGEVLSPSPSPRLQNWAPPEAWPGQGKWHPEIKKAEGKEKKKAEGKEKTTENKKNESRSKVHGGHHLPTSAVEGSQRSASPAPHLTLLFTVWQP</sequence>
<keyword evidence="3" id="KW-1185">Reference proteome</keyword>
<protein>
    <submittedName>
        <fullName evidence="2">Uncharacterized protein</fullName>
    </submittedName>
</protein>
<feature type="compositionally biased region" description="Basic and acidic residues" evidence="1">
    <location>
        <begin position="39"/>
        <end position="70"/>
    </location>
</feature>
<reference evidence="3" key="1">
    <citation type="journal article" date="2013" name="Science">
        <title>Comparative analysis of bat genomes provides insight into the evolution of flight and immunity.</title>
        <authorList>
            <person name="Zhang G."/>
            <person name="Cowled C."/>
            <person name="Shi Z."/>
            <person name="Huang Z."/>
            <person name="Bishop-Lilly K.A."/>
            <person name="Fang X."/>
            <person name="Wynne J.W."/>
            <person name="Xiong Z."/>
            <person name="Baker M.L."/>
            <person name="Zhao W."/>
            <person name="Tachedjian M."/>
            <person name="Zhu Y."/>
            <person name="Zhou P."/>
            <person name="Jiang X."/>
            <person name="Ng J."/>
            <person name="Yang L."/>
            <person name="Wu L."/>
            <person name="Xiao J."/>
            <person name="Feng Y."/>
            <person name="Chen Y."/>
            <person name="Sun X."/>
            <person name="Zhang Y."/>
            <person name="Marsh G.A."/>
            <person name="Crameri G."/>
            <person name="Broder C.C."/>
            <person name="Frey K.G."/>
            <person name="Wang L.F."/>
            <person name="Wang J."/>
        </authorList>
    </citation>
    <scope>NUCLEOTIDE SEQUENCE [LARGE SCALE GENOMIC DNA]</scope>
</reference>
<dbReference type="AlphaFoldDB" id="L5LJB6"/>
<name>L5LJB6_MYODS</name>
<dbReference type="Proteomes" id="UP000010556">
    <property type="component" value="Unassembled WGS sequence"/>
</dbReference>
<feature type="region of interest" description="Disordered" evidence="1">
    <location>
        <begin position="1"/>
        <end position="105"/>
    </location>
</feature>
<proteinExistence type="predicted"/>
<organism evidence="2 3">
    <name type="scientific">Myotis davidii</name>
    <name type="common">David's myotis</name>
    <dbReference type="NCBI Taxonomy" id="225400"/>
    <lineage>
        <taxon>Eukaryota</taxon>
        <taxon>Metazoa</taxon>
        <taxon>Chordata</taxon>
        <taxon>Craniata</taxon>
        <taxon>Vertebrata</taxon>
        <taxon>Euteleostomi</taxon>
        <taxon>Mammalia</taxon>
        <taxon>Eutheria</taxon>
        <taxon>Laurasiatheria</taxon>
        <taxon>Chiroptera</taxon>
        <taxon>Yangochiroptera</taxon>
        <taxon>Vespertilionidae</taxon>
        <taxon>Myotis</taxon>
    </lineage>
</organism>
<dbReference type="EMBL" id="KB111160">
    <property type="protein sequence ID" value="ELK26302.1"/>
    <property type="molecule type" value="Genomic_DNA"/>
</dbReference>
<evidence type="ECO:0000256" key="1">
    <source>
        <dbReference type="SAM" id="MobiDB-lite"/>
    </source>
</evidence>
<evidence type="ECO:0000313" key="2">
    <source>
        <dbReference type="EMBL" id="ELK26302.1"/>
    </source>
</evidence>
<gene>
    <name evidence="2" type="ORF">MDA_GLEAN10020168</name>
</gene>